<dbReference type="Proteomes" id="UP000235616">
    <property type="component" value="Unassembled WGS sequence"/>
</dbReference>
<dbReference type="PANTHER" id="PTHR12338:SF5">
    <property type="entry name" value="ANTIGEN 43-RELATED"/>
    <property type="match status" value="1"/>
</dbReference>
<organism evidence="3 4">
    <name type="scientific">Trinickia dabaoshanensis</name>
    <dbReference type="NCBI Taxonomy" id="564714"/>
    <lineage>
        <taxon>Bacteria</taxon>
        <taxon>Pseudomonadati</taxon>
        <taxon>Pseudomonadota</taxon>
        <taxon>Betaproteobacteria</taxon>
        <taxon>Burkholderiales</taxon>
        <taxon>Burkholderiaceae</taxon>
        <taxon>Trinickia</taxon>
    </lineage>
</organism>
<dbReference type="Pfam" id="PF07581">
    <property type="entry name" value="Glug"/>
    <property type="match status" value="1"/>
</dbReference>
<dbReference type="AlphaFoldDB" id="A0A2N7VMR1"/>
<feature type="chain" id="PRO_5014782681" evidence="1">
    <location>
        <begin position="22"/>
        <end position="800"/>
    </location>
</feature>
<comment type="caution">
    <text evidence="3">The sequence shown here is derived from an EMBL/GenBank/DDBJ whole genome shotgun (WGS) entry which is preliminary data.</text>
</comment>
<dbReference type="InterPro" id="IPR011493">
    <property type="entry name" value="GLUG"/>
</dbReference>
<sequence>MLSFVLSAVAALCGAPSPANAGSTLPGGGHFVAGTGSIAGNGTSLSINQNSSRAVIDWDSFSIGFGNRVNFNNGTGATLNRVTGNDLSMILGSLSATGSVYVINPHGIVVGPSGIVSTGGRFVASTLDADDTAFMNGGPLTLSAVPGSSDKSVINFGKIGSTGGDVFLVSAKTATNLGTISAPNGTAELAAGSEVLLQDSSSGRQVFVQMGSKGTVFNEGAIQAAQVSLQGADGNVYALSGNHQAIRATGSATRDGHVWLVADTGTVKLAGRIEAKNPDGSGGTVDTLAGNLLFCGCGPTVSARLWNITTPSFTIGNAAALSFSRSLNAGTSIYLQTMGGAGGNGNIDVASSMAWNGAASLTLGAYHGIDVDKGVTLKNQGSGNLTLRADATAIDNGGSVANDGTVDWSKSAGIVSAYYDMNGSYSPGTLLSNTSWAAPADSGLVTQITGYKLVDSLADLENVAADLAGNYALGRDIDASATSNGSYVPLGGGNTPFAGQFDGRGHTISSLTMQGSGTGAPAVGMFATLGKSAVVRDLNVNGSATIQAAPDLTSTGGTEGILAGENDGTVLRVNTSGTVSAAETAGGNSTTAGGLVGVNRGTIVRSSSSAATIAGANVGGLVGENDGVVTQSYASGTVYGGVYGVLGGISIGSPGGLVGNNNGTISQSYATGAVMTGCNEFVCLGGGALVYTNNGTISQSFATGAVLGFNASQGAGYLGPYGIAEYNGGSIAKDVYWNTETTGTAMGVGGGTPIPASNGLTTAQMSTPASFVGYDFGPNGVWAMPAGANHPVLAWQINAH</sequence>
<dbReference type="Gene3D" id="2.160.20.110">
    <property type="match status" value="1"/>
</dbReference>
<dbReference type="OrthoDB" id="218680at2"/>
<protein>
    <submittedName>
        <fullName evidence="3">Filamentous hemagglutinin</fullName>
    </submittedName>
</protein>
<accession>A0A2N7VMR1</accession>
<dbReference type="EMBL" id="PNYA01000015">
    <property type="protein sequence ID" value="PMS18395.1"/>
    <property type="molecule type" value="Genomic_DNA"/>
</dbReference>
<dbReference type="Pfam" id="PF05860">
    <property type="entry name" value="TPS"/>
    <property type="match status" value="1"/>
</dbReference>
<evidence type="ECO:0000313" key="4">
    <source>
        <dbReference type="Proteomes" id="UP000235616"/>
    </source>
</evidence>
<dbReference type="InterPro" id="IPR012334">
    <property type="entry name" value="Pectin_lyas_fold"/>
</dbReference>
<dbReference type="SMART" id="SM00912">
    <property type="entry name" value="Haemagg_act"/>
    <property type="match status" value="1"/>
</dbReference>
<feature type="signal peptide" evidence="1">
    <location>
        <begin position="1"/>
        <end position="21"/>
    </location>
</feature>
<reference evidence="3 4" key="1">
    <citation type="submission" date="2018-01" db="EMBL/GenBank/DDBJ databases">
        <title>Whole genome analyses suggest that Burkholderia sensu lato contains two further novel genera in the rhizoxinica-symbiotica group Mycetohabitans gen. nov., and Trinickia gen. nov.: implications for the evolution of diazotrophy and nodulation in the Burkholderiaceae.</title>
        <authorList>
            <person name="Estrada-de los Santos P."/>
            <person name="Palmer M."/>
            <person name="Chavez-Ramirez B."/>
            <person name="Beukes C."/>
            <person name="Steenkamp E.T."/>
            <person name="Hirsch A.M."/>
            <person name="Manyaka P."/>
            <person name="Maluk M."/>
            <person name="Lafos M."/>
            <person name="Crook M."/>
            <person name="Gross E."/>
            <person name="Simon M.F."/>
            <person name="Bueno dos Reis Junior F."/>
            <person name="Poole P.S."/>
            <person name="Venter S.N."/>
            <person name="James E.K."/>
        </authorList>
    </citation>
    <scope>NUCLEOTIDE SEQUENCE [LARGE SCALE GENOMIC DNA]</scope>
    <source>
        <strain evidence="3 4">GIMN1.004</strain>
    </source>
</reference>
<dbReference type="SUPFAM" id="SSF51126">
    <property type="entry name" value="Pectin lyase-like"/>
    <property type="match status" value="1"/>
</dbReference>
<evidence type="ECO:0000313" key="3">
    <source>
        <dbReference type="EMBL" id="PMS18395.1"/>
    </source>
</evidence>
<dbReference type="NCBIfam" id="TIGR01901">
    <property type="entry name" value="adhes_NPXG"/>
    <property type="match status" value="1"/>
</dbReference>
<proteinExistence type="predicted"/>
<keyword evidence="1" id="KW-0732">Signal</keyword>
<dbReference type="InterPro" id="IPR011050">
    <property type="entry name" value="Pectin_lyase_fold/virulence"/>
</dbReference>
<dbReference type="Gene3D" id="2.160.20.10">
    <property type="entry name" value="Single-stranded right-handed beta-helix, Pectin lyase-like"/>
    <property type="match status" value="1"/>
</dbReference>
<gene>
    <name evidence="3" type="ORF">C0Z18_17435</name>
</gene>
<dbReference type="InterPro" id="IPR050909">
    <property type="entry name" value="Bact_Autotransporter_VF"/>
</dbReference>
<name>A0A2N7VMR1_9BURK</name>
<keyword evidence="4" id="KW-1185">Reference proteome</keyword>
<evidence type="ECO:0000256" key="1">
    <source>
        <dbReference type="SAM" id="SignalP"/>
    </source>
</evidence>
<feature type="domain" description="Filamentous haemagglutinin FhaB/tRNA nuclease CdiA-like TPS" evidence="2">
    <location>
        <begin position="22"/>
        <end position="133"/>
    </location>
</feature>
<evidence type="ECO:0000259" key="2">
    <source>
        <dbReference type="SMART" id="SM00912"/>
    </source>
</evidence>
<dbReference type="PANTHER" id="PTHR12338">
    <property type="entry name" value="AUTOTRANSPORTER"/>
    <property type="match status" value="1"/>
</dbReference>
<dbReference type="InterPro" id="IPR008638">
    <property type="entry name" value="FhaB/CdiA-like_TPS"/>
</dbReference>